<dbReference type="Proteomes" id="UP000536746">
    <property type="component" value="Unassembled WGS sequence"/>
</dbReference>
<gene>
    <name evidence="2" type="ORF">HNO84_23470</name>
</gene>
<feature type="coiled-coil region" evidence="1">
    <location>
        <begin position="305"/>
        <end position="341"/>
    </location>
</feature>
<comment type="caution">
    <text evidence="2">The sequence shown here is derived from an EMBL/GenBank/DDBJ whole genome shotgun (WGS) entry which is preliminary data.</text>
</comment>
<proteinExistence type="predicted"/>
<dbReference type="EMBL" id="JABFMT010000049">
    <property type="protein sequence ID" value="NUU04579.1"/>
    <property type="molecule type" value="Genomic_DNA"/>
</dbReference>
<evidence type="ECO:0008006" key="4">
    <source>
        <dbReference type="Google" id="ProtNLM"/>
    </source>
</evidence>
<dbReference type="RefSeq" id="WP_175354957.1">
    <property type="nucleotide sequence ID" value="NZ_JABFMT010000049.1"/>
</dbReference>
<keyword evidence="1" id="KW-0175">Coiled coil</keyword>
<keyword evidence="3" id="KW-1185">Reference proteome</keyword>
<evidence type="ECO:0000313" key="3">
    <source>
        <dbReference type="Proteomes" id="UP000536746"/>
    </source>
</evidence>
<reference evidence="2 3" key="1">
    <citation type="journal article" date="2020" name="Front. Plant Sci.">
        <title>Isolation of Rhizosphere Bacteria That Improve Quality and Water Stress Tolerance in Greenhouse Ornamentals.</title>
        <authorList>
            <person name="Nordstedt N.P."/>
            <person name="Jones M.L."/>
        </authorList>
    </citation>
    <scope>NUCLEOTIDE SEQUENCE [LARGE SCALE GENOMIC DNA]</scope>
    <source>
        <strain evidence="2 3">C6C2</strain>
    </source>
</reference>
<evidence type="ECO:0000256" key="1">
    <source>
        <dbReference type="SAM" id="Coils"/>
    </source>
</evidence>
<organism evidence="2 3">
    <name type="scientific">Herbaspirillum robiniae</name>
    <dbReference type="NCBI Taxonomy" id="2014887"/>
    <lineage>
        <taxon>Bacteria</taxon>
        <taxon>Pseudomonadati</taxon>
        <taxon>Pseudomonadota</taxon>
        <taxon>Betaproteobacteria</taxon>
        <taxon>Burkholderiales</taxon>
        <taxon>Oxalobacteraceae</taxon>
        <taxon>Herbaspirillum</taxon>
    </lineage>
</organism>
<protein>
    <recommendedName>
        <fullName evidence="4">Band 7 domain-containing protein</fullName>
    </recommendedName>
</protein>
<sequence>MFDDYIRKRTDKRVYVRFVQKKDEPMYPWEIAGFLNKLNTVYYKFELLNSISSALAAGIPPTDIFVFDKSLPLYQRYAEMNILAGKDAARKFYSIGLPYPLVPTKESYELHLLYRSFHSVNSFLKSRKVRPLTTESVSLIYEKLKETNLEEAELLLIDQALERADKSYRNSSDDFKTIVTEQEIVDVLEKYQRRKEKLFADLAIIETLNDDERFGLLTSKRTEPKRLAATLTAFFRYFDHTVRPLVFVRVGDDEYRVLGRALVNKKEKTGLEVKEVVRNSPLGTLIEGGIAIYQAIQGAIVSETREQRTEELHQLEVQSKRLDLQTKAVELEIKKEQLAAERMKTAQLQIEVVKNLEQIAGSSDISAIREIPASFVKNRLLEAYTVENRGAADLLHRRGLELQPASIRIVDTTA</sequence>
<name>A0ABX2M1N0_9BURK</name>
<evidence type="ECO:0000313" key="2">
    <source>
        <dbReference type="EMBL" id="NUU04579.1"/>
    </source>
</evidence>
<accession>A0ABX2M1N0</accession>